<sequence length="706" mass="76700">MKRLLLALLLASPLAGRADEGMWTYDAFPSDRVARKYGFDPSTAWLDRARLASARLARGCSASFVSDGGLVMTNHHCVHECVEELSSAGKDLVATGFLARTGADELRCPAMQVDQLLRITDVTKRVHGALAGLQGARFNAALYAQKAAIEKECQGTDPGLRCELVELYHGGVYSLYQYRRYDDVRLVFAPEFAIAFFGGDPDNFMFPRYDLDVAFIRVYQGGKPARTADHFTWSPAGAPAGALTFVSGNPGKTERLLTVAQLAYVRDHALPDALERLAEERGLLTGFQLTGPEAKRVSTSRLFYNENSVKARRGQLAALRDPAFFATKVAEENKLRAALRRDPAKARKYLPAWDRIAAAQVRALSLEIPYDWLELLPSGRSRIGGDLFWMARHLVRAADERRKPDGERLKEYRDTALPSLADSVTSTAPIDAAYETVRLGFWLEKVRERLGTDHAAVKHALGSASPAEVARKVVAGTALRDPAVRKALWEGGAAAVDASKDPLLALARAADADARAVRKQWEDEVDSVEIQNQALIAQARFAVYGRSIYPDATFSPRLSYGQVKGWKQDGREVAPFTTFAGAFERHTGSEPYALPKSWLDAKPRLDLATPLDFVTDNDIIGGNSGSPVFDRDLRIVGLAFDGNLASLGGDYGFDDSANRAVAVHSSAIVHALARIYGADRLVSELGAAPAGAAGAAPPPGATRSTK</sequence>
<evidence type="ECO:0000256" key="6">
    <source>
        <dbReference type="RuleBase" id="RU366067"/>
    </source>
</evidence>
<dbReference type="AlphaFoldDB" id="B8J5F7"/>
<evidence type="ECO:0000256" key="4">
    <source>
        <dbReference type="ARBA" id="ARBA00022729"/>
    </source>
</evidence>
<keyword evidence="5 6" id="KW-0378">Hydrolase</keyword>
<dbReference type="PANTHER" id="PTHR38469:SF1">
    <property type="entry name" value="PERIPLASMIC PEPTIDASE SUBFAMILY S1B"/>
    <property type="match status" value="1"/>
</dbReference>
<dbReference type="GO" id="GO:0006508">
    <property type="term" value="P:proteolysis"/>
    <property type="evidence" value="ECO:0007669"/>
    <property type="project" value="UniProtKB-KW"/>
</dbReference>
<dbReference type="Proteomes" id="UP000007089">
    <property type="component" value="Chromosome"/>
</dbReference>
<keyword evidence="4 6" id="KW-0732">Signal</keyword>
<dbReference type="GO" id="GO:0070009">
    <property type="term" value="F:serine-type aminopeptidase activity"/>
    <property type="evidence" value="ECO:0007669"/>
    <property type="project" value="UniProtKB-UniRule"/>
</dbReference>
<dbReference type="EC" id="3.4.14.-" evidence="6"/>
<comment type="function">
    <text evidence="6">Catalyzes the removal of dipeptides from the N-terminus of oligopeptides.</text>
</comment>
<feature type="signal peptide" evidence="6">
    <location>
        <begin position="1"/>
        <end position="18"/>
    </location>
</feature>
<keyword evidence="3 6" id="KW-0645">Protease</keyword>
<dbReference type="Pfam" id="PF10459">
    <property type="entry name" value="Peptidase_S46"/>
    <property type="match status" value="1"/>
</dbReference>
<reference evidence="7" key="1">
    <citation type="submission" date="2009-01" db="EMBL/GenBank/DDBJ databases">
        <title>Complete sequence of Anaeromyxobacter dehalogenans 2CP-1.</title>
        <authorList>
            <consortium name="US DOE Joint Genome Institute"/>
            <person name="Lucas S."/>
            <person name="Copeland A."/>
            <person name="Lapidus A."/>
            <person name="Glavina del Rio T."/>
            <person name="Dalin E."/>
            <person name="Tice H."/>
            <person name="Bruce D."/>
            <person name="Goodwin L."/>
            <person name="Pitluck S."/>
            <person name="Saunders E."/>
            <person name="Brettin T."/>
            <person name="Detter J.C."/>
            <person name="Han C."/>
            <person name="Larimer F."/>
            <person name="Land M."/>
            <person name="Hauser L."/>
            <person name="Kyrpides N."/>
            <person name="Ovchinnikova G."/>
            <person name="Beliaev A.S."/>
            <person name="Richardson P."/>
        </authorList>
    </citation>
    <scope>NUCLEOTIDE SEQUENCE</scope>
    <source>
        <strain evidence="7">2CP-1</strain>
    </source>
</reference>
<name>B8J5F7_ANAD2</name>
<keyword evidence="2 6" id="KW-0031">Aminopeptidase</keyword>
<dbReference type="InterPro" id="IPR019500">
    <property type="entry name" value="Pep_S46"/>
</dbReference>
<dbReference type="EMBL" id="CP001359">
    <property type="protein sequence ID" value="ACL66819.1"/>
    <property type="molecule type" value="Genomic_DNA"/>
</dbReference>
<evidence type="ECO:0000256" key="2">
    <source>
        <dbReference type="ARBA" id="ARBA00022438"/>
    </source>
</evidence>
<evidence type="ECO:0000313" key="7">
    <source>
        <dbReference type="EMBL" id="ACL66819.1"/>
    </source>
</evidence>
<accession>B8J5F7</accession>
<comment type="similarity">
    <text evidence="1 6">Belongs to the peptidase S46 family.</text>
</comment>
<dbReference type="PANTHER" id="PTHR38469">
    <property type="entry name" value="PERIPLASMIC PEPTIDASE SUBFAMILY S1B"/>
    <property type="match status" value="1"/>
</dbReference>
<dbReference type="HOGENOM" id="CLU_013776_0_0_7"/>
<gene>
    <name evidence="7" type="ordered locus">A2cp1_3489</name>
</gene>
<organism evidence="7 8">
    <name type="scientific">Anaeromyxobacter dehalogenans (strain ATCC BAA-258 / DSM 21875 / 2CP-1)</name>
    <dbReference type="NCBI Taxonomy" id="455488"/>
    <lineage>
        <taxon>Bacteria</taxon>
        <taxon>Pseudomonadati</taxon>
        <taxon>Myxococcota</taxon>
        <taxon>Myxococcia</taxon>
        <taxon>Myxococcales</taxon>
        <taxon>Cystobacterineae</taxon>
        <taxon>Anaeromyxobacteraceae</taxon>
        <taxon>Anaeromyxobacter</taxon>
    </lineage>
</organism>
<dbReference type="InterPro" id="IPR009003">
    <property type="entry name" value="Peptidase_S1_PA"/>
</dbReference>
<evidence type="ECO:0000313" key="8">
    <source>
        <dbReference type="Proteomes" id="UP000007089"/>
    </source>
</evidence>
<dbReference type="KEGG" id="acp:A2cp1_3489"/>
<dbReference type="GO" id="GO:0008239">
    <property type="term" value="F:dipeptidyl-peptidase activity"/>
    <property type="evidence" value="ECO:0007669"/>
    <property type="project" value="UniProtKB-UniRule"/>
</dbReference>
<dbReference type="RefSeq" id="WP_015934616.1">
    <property type="nucleotide sequence ID" value="NC_011891.1"/>
</dbReference>
<dbReference type="SUPFAM" id="SSF50494">
    <property type="entry name" value="Trypsin-like serine proteases"/>
    <property type="match status" value="1"/>
</dbReference>
<keyword evidence="6" id="KW-0720">Serine protease</keyword>
<proteinExistence type="inferred from homology"/>
<dbReference type="InterPro" id="IPR043504">
    <property type="entry name" value="Peptidase_S1_PA_chymotrypsin"/>
</dbReference>
<feature type="chain" id="PRO_5023159019" description="Dipeptidyl-peptidase" evidence="6">
    <location>
        <begin position="19"/>
        <end position="706"/>
    </location>
</feature>
<dbReference type="Gene3D" id="2.40.10.10">
    <property type="entry name" value="Trypsin-like serine proteases"/>
    <property type="match status" value="1"/>
</dbReference>
<dbReference type="GO" id="GO:0043171">
    <property type="term" value="P:peptide catabolic process"/>
    <property type="evidence" value="ECO:0007669"/>
    <property type="project" value="UniProtKB-UniRule"/>
</dbReference>
<evidence type="ECO:0000256" key="3">
    <source>
        <dbReference type="ARBA" id="ARBA00022670"/>
    </source>
</evidence>
<evidence type="ECO:0000256" key="1">
    <source>
        <dbReference type="ARBA" id="ARBA00010491"/>
    </source>
</evidence>
<keyword evidence="8" id="KW-1185">Reference proteome</keyword>
<protein>
    <recommendedName>
        <fullName evidence="6">Dipeptidyl-peptidase</fullName>
        <ecNumber evidence="6">3.4.14.-</ecNumber>
    </recommendedName>
</protein>
<evidence type="ECO:0000256" key="5">
    <source>
        <dbReference type="ARBA" id="ARBA00022801"/>
    </source>
</evidence>